<keyword evidence="3 6" id="KW-0238">DNA-binding</keyword>
<dbReference type="Proteomes" id="UP000046395">
    <property type="component" value="Unassembled WGS sequence"/>
</dbReference>
<evidence type="ECO:0000256" key="4">
    <source>
        <dbReference type="ARBA" id="ARBA00023155"/>
    </source>
</evidence>
<dbReference type="GO" id="GO:0000981">
    <property type="term" value="F:DNA-binding transcription factor activity, RNA polymerase II-specific"/>
    <property type="evidence" value="ECO:0007669"/>
    <property type="project" value="InterPro"/>
</dbReference>
<feature type="domain" description="Homeobox" evidence="8">
    <location>
        <begin position="190"/>
        <end position="250"/>
    </location>
</feature>
<dbReference type="Pfam" id="PF00046">
    <property type="entry name" value="Homeodomain"/>
    <property type="match status" value="1"/>
</dbReference>
<evidence type="ECO:0000313" key="10">
    <source>
        <dbReference type="WBParaSite" id="TMUE_1000005730.1"/>
    </source>
</evidence>
<accession>A0A5S6QF48</accession>
<evidence type="ECO:0000256" key="3">
    <source>
        <dbReference type="ARBA" id="ARBA00023125"/>
    </source>
</evidence>
<dbReference type="GO" id="GO:0005634">
    <property type="term" value="C:nucleus"/>
    <property type="evidence" value="ECO:0007669"/>
    <property type="project" value="UniProtKB-SubCell"/>
</dbReference>
<dbReference type="PROSITE" id="PS50071">
    <property type="entry name" value="HOMEOBOX_2"/>
    <property type="match status" value="1"/>
</dbReference>
<dbReference type="InterPro" id="IPR009057">
    <property type="entry name" value="Homeodomain-like_sf"/>
</dbReference>
<dbReference type="InterPro" id="IPR001356">
    <property type="entry name" value="HD"/>
</dbReference>
<evidence type="ECO:0000256" key="5">
    <source>
        <dbReference type="ARBA" id="ARBA00023242"/>
    </source>
</evidence>
<dbReference type="SMART" id="SM00389">
    <property type="entry name" value="HOX"/>
    <property type="match status" value="1"/>
</dbReference>
<evidence type="ECO:0000256" key="1">
    <source>
        <dbReference type="ARBA" id="ARBA00004123"/>
    </source>
</evidence>
<dbReference type="PROSITE" id="PS00027">
    <property type="entry name" value="HOMEOBOX_1"/>
    <property type="match status" value="1"/>
</dbReference>
<name>A0A5S6QF48_TRIMR</name>
<dbReference type="PANTHER" id="PTHR24339">
    <property type="entry name" value="HOMEOBOX PROTEIN EMX-RELATED"/>
    <property type="match status" value="1"/>
</dbReference>
<sequence>MSGRFEITEPVHQIQRSAVRNKSSDFSIESLVGPVKEESFVGAPSQGECQTAGMPEVDDLSMNKFSANVSARGSDSDSSNVSDLQPTWGPDALNYWSQLAGMSPRLQPFLLPADSHGCYFVSADYPSFGGQMEGANAQLLFTNDVETNAIPARVWARQCFQILKQVNPFLLRQQEEDVDISNTILLQPFPKPKRNRTAFSPFQLVELERAFDSSHYVIGNERRDLASRLQLSETQVKVWFQNRRTKHKRGRPEKPTLHAVKGTASSGDQRRIVCPVSSVDEEACVVRQVSYVQRPRT</sequence>
<evidence type="ECO:0000313" key="9">
    <source>
        <dbReference type="Proteomes" id="UP000046395"/>
    </source>
</evidence>
<dbReference type="PANTHER" id="PTHR24339:SF28">
    <property type="entry name" value="E5-RELATED"/>
    <property type="match status" value="1"/>
</dbReference>
<dbReference type="AlphaFoldDB" id="A0A5S6QF48"/>
<organism evidence="9 10">
    <name type="scientific">Trichuris muris</name>
    <name type="common">Mouse whipworm</name>
    <dbReference type="NCBI Taxonomy" id="70415"/>
    <lineage>
        <taxon>Eukaryota</taxon>
        <taxon>Metazoa</taxon>
        <taxon>Ecdysozoa</taxon>
        <taxon>Nematoda</taxon>
        <taxon>Enoplea</taxon>
        <taxon>Dorylaimia</taxon>
        <taxon>Trichinellida</taxon>
        <taxon>Trichuridae</taxon>
        <taxon>Trichuris</taxon>
    </lineage>
</organism>
<dbReference type="GO" id="GO:0000978">
    <property type="term" value="F:RNA polymerase II cis-regulatory region sequence-specific DNA binding"/>
    <property type="evidence" value="ECO:0007669"/>
    <property type="project" value="TreeGrafter"/>
</dbReference>
<evidence type="ECO:0000256" key="7">
    <source>
        <dbReference type="RuleBase" id="RU000682"/>
    </source>
</evidence>
<evidence type="ECO:0000256" key="6">
    <source>
        <dbReference type="PROSITE-ProRule" id="PRU00108"/>
    </source>
</evidence>
<comment type="similarity">
    <text evidence="2">Belongs to the EMX homeobox family.</text>
</comment>
<dbReference type="InterPro" id="IPR050877">
    <property type="entry name" value="EMX-VAX-Noto_Homeobox_TFs"/>
</dbReference>
<feature type="DNA-binding region" description="Homeobox" evidence="6">
    <location>
        <begin position="192"/>
        <end position="251"/>
    </location>
</feature>
<dbReference type="InterPro" id="IPR017970">
    <property type="entry name" value="Homeobox_CS"/>
</dbReference>
<keyword evidence="4 6" id="KW-0371">Homeobox</keyword>
<dbReference type="FunFam" id="1.10.10.60:FF:000081">
    <property type="entry name" value="Empty spiracles homeobox 2"/>
    <property type="match status" value="1"/>
</dbReference>
<reference evidence="10" key="1">
    <citation type="submission" date="2019-12" db="UniProtKB">
        <authorList>
            <consortium name="WormBaseParasite"/>
        </authorList>
    </citation>
    <scope>IDENTIFICATION</scope>
</reference>
<dbReference type="SUPFAM" id="SSF46689">
    <property type="entry name" value="Homeodomain-like"/>
    <property type="match status" value="1"/>
</dbReference>
<dbReference type="STRING" id="70415.A0A5S6QF48"/>
<protein>
    <submittedName>
        <fullName evidence="10">Homeobox domain-containing protein</fullName>
    </submittedName>
</protein>
<keyword evidence="9" id="KW-1185">Reference proteome</keyword>
<proteinExistence type="inferred from homology"/>
<comment type="subcellular location">
    <subcellularLocation>
        <location evidence="1 6 7">Nucleus</location>
    </subcellularLocation>
</comment>
<dbReference type="Gene3D" id="1.10.10.60">
    <property type="entry name" value="Homeodomain-like"/>
    <property type="match status" value="1"/>
</dbReference>
<keyword evidence="5 6" id="KW-0539">Nucleus</keyword>
<dbReference type="CDD" id="cd00086">
    <property type="entry name" value="homeodomain"/>
    <property type="match status" value="1"/>
</dbReference>
<evidence type="ECO:0000259" key="8">
    <source>
        <dbReference type="PROSITE" id="PS50071"/>
    </source>
</evidence>
<dbReference type="WBParaSite" id="TMUE_1000005730.1">
    <property type="protein sequence ID" value="TMUE_1000005730.1"/>
    <property type="gene ID" value="WBGene00286682"/>
</dbReference>
<evidence type="ECO:0000256" key="2">
    <source>
        <dbReference type="ARBA" id="ARBA00007397"/>
    </source>
</evidence>